<proteinExistence type="predicted"/>
<dbReference type="EMBL" id="JAMZMM010000077">
    <property type="protein sequence ID" value="MCP2728826.1"/>
    <property type="molecule type" value="Genomic_DNA"/>
</dbReference>
<organism evidence="1 2">
    <name type="scientific">Limnofasciculus baicalensis BBK-W-15</name>
    <dbReference type="NCBI Taxonomy" id="2699891"/>
    <lineage>
        <taxon>Bacteria</taxon>
        <taxon>Bacillati</taxon>
        <taxon>Cyanobacteriota</taxon>
        <taxon>Cyanophyceae</taxon>
        <taxon>Coleofasciculales</taxon>
        <taxon>Coleofasciculaceae</taxon>
        <taxon>Limnofasciculus</taxon>
        <taxon>Limnofasciculus baicalensis</taxon>
    </lineage>
</organism>
<protein>
    <submittedName>
        <fullName evidence="1">Uncharacterized protein</fullName>
    </submittedName>
</protein>
<dbReference type="AlphaFoldDB" id="A0AAE3GRW7"/>
<evidence type="ECO:0000313" key="1">
    <source>
        <dbReference type="EMBL" id="MCP2728826.1"/>
    </source>
</evidence>
<keyword evidence="2" id="KW-1185">Reference proteome</keyword>
<accession>A0AAE3GRW7</accession>
<dbReference type="Proteomes" id="UP001204953">
    <property type="component" value="Unassembled WGS sequence"/>
</dbReference>
<name>A0AAE3GRW7_9CYAN</name>
<gene>
    <name evidence="1" type="ORF">NJ959_10150</name>
</gene>
<sequence>MLDEMDSSPVNLSILSGLTEVEDASLSVMRVVSWRTDKSVFAIALSAC</sequence>
<dbReference type="RefSeq" id="WP_254011618.1">
    <property type="nucleotide sequence ID" value="NZ_JAMZMM010000077.1"/>
</dbReference>
<evidence type="ECO:0000313" key="2">
    <source>
        <dbReference type="Proteomes" id="UP001204953"/>
    </source>
</evidence>
<reference evidence="1" key="1">
    <citation type="submission" date="2022-06" db="EMBL/GenBank/DDBJ databases">
        <title>New cyanobacteria of genus Symplocastrum in benthos of Lake Baikal.</title>
        <authorList>
            <person name="Sorokovikova E."/>
            <person name="Tikhonova I."/>
            <person name="Krasnopeev A."/>
            <person name="Evseev P."/>
            <person name="Gladkikh A."/>
            <person name="Belykh O."/>
        </authorList>
    </citation>
    <scope>NUCLEOTIDE SEQUENCE</scope>
    <source>
        <strain evidence="1">BBK-W-15</strain>
    </source>
</reference>
<comment type="caution">
    <text evidence="1">The sequence shown here is derived from an EMBL/GenBank/DDBJ whole genome shotgun (WGS) entry which is preliminary data.</text>
</comment>